<dbReference type="AlphaFoldDB" id="A0A9W7CPS1"/>
<accession>A0A9W7CPS1</accession>
<feature type="compositionally biased region" description="Polar residues" evidence="1">
    <location>
        <begin position="56"/>
        <end position="66"/>
    </location>
</feature>
<reference evidence="2" key="1">
    <citation type="submission" date="2023-04" db="EMBL/GenBank/DDBJ databases">
        <title>Phytophthora lilii NBRC 32176.</title>
        <authorList>
            <person name="Ichikawa N."/>
            <person name="Sato H."/>
            <person name="Tonouchi N."/>
        </authorList>
    </citation>
    <scope>NUCLEOTIDE SEQUENCE</scope>
    <source>
        <strain evidence="2">NBRC 32176</strain>
    </source>
</reference>
<organism evidence="2 3">
    <name type="scientific">Phytophthora lilii</name>
    <dbReference type="NCBI Taxonomy" id="2077276"/>
    <lineage>
        <taxon>Eukaryota</taxon>
        <taxon>Sar</taxon>
        <taxon>Stramenopiles</taxon>
        <taxon>Oomycota</taxon>
        <taxon>Peronosporomycetes</taxon>
        <taxon>Peronosporales</taxon>
        <taxon>Peronosporaceae</taxon>
        <taxon>Phytophthora</taxon>
    </lineage>
</organism>
<evidence type="ECO:0000313" key="3">
    <source>
        <dbReference type="Proteomes" id="UP001165083"/>
    </source>
</evidence>
<dbReference type="EMBL" id="BSXW01001598">
    <property type="protein sequence ID" value="GMF37910.1"/>
    <property type="molecule type" value="Genomic_DNA"/>
</dbReference>
<keyword evidence="3" id="KW-1185">Reference proteome</keyword>
<sequence>MTAADDNRRQTPVLTTDDASRSGNAPVSNAPVSTADGVGIREEAPVQTAGGRREAPTTTMAITSSVGPCASAYSPG</sequence>
<evidence type="ECO:0000313" key="2">
    <source>
        <dbReference type="EMBL" id="GMF37910.1"/>
    </source>
</evidence>
<protein>
    <submittedName>
        <fullName evidence="2">Unnamed protein product</fullName>
    </submittedName>
</protein>
<comment type="caution">
    <text evidence="2">The sequence shown here is derived from an EMBL/GenBank/DDBJ whole genome shotgun (WGS) entry which is preliminary data.</text>
</comment>
<feature type="compositionally biased region" description="Polar residues" evidence="1">
    <location>
        <begin position="21"/>
        <end position="32"/>
    </location>
</feature>
<feature type="region of interest" description="Disordered" evidence="1">
    <location>
        <begin position="1"/>
        <end position="76"/>
    </location>
</feature>
<dbReference type="Proteomes" id="UP001165083">
    <property type="component" value="Unassembled WGS sequence"/>
</dbReference>
<evidence type="ECO:0000256" key="1">
    <source>
        <dbReference type="SAM" id="MobiDB-lite"/>
    </source>
</evidence>
<name>A0A9W7CPS1_9STRA</name>
<gene>
    <name evidence="2" type="ORF">Plil01_001590400</name>
</gene>
<proteinExistence type="predicted"/>